<sequence>MSPNSRYRILSRRGQRIFSITIHLSQKFHKHKGEYLRSIACFRKNTLSHFDFLFCLPSRESAVGGTKGKPLAVTAEAPATGMAILGALATIPGCVPPAINSTFCAFFFSCSFLSLSRLISASALL</sequence>
<protein>
    <submittedName>
        <fullName evidence="1">Uncharacterized protein</fullName>
    </submittedName>
</protein>
<name>A0AAQ3S6T6_VIGMU</name>
<organism evidence="1 2">
    <name type="scientific">Vigna mungo</name>
    <name type="common">Black gram</name>
    <name type="synonym">Phaseolus mungo</name>
    <dbReference type="NCBI Taxonomy" id="3915"/>
    <lineage>
        <taxon>Eukaryota</taxon>
        <taxon>Viridiplantae</taxon>
        <taxon>Streptophyta</taxon>
        <taxon>Embryophyta</taxon>
        <taxon>Tracheophyta</taxon>
        <taxon>Spermatophyta</taxon>
        <taxon>Magnoliopsida</taxon>
        <taxon>eudicotyledons</taxon>
        <taxon>Gunneridae</taxon>
        <taxon>Pentapetalae</taxon>
        <taxon>rosids</taxon>
        <taxon>fabids</taxon>
        <taxon>Fabales</taxon>
        <taxon>Fabaceae</taxon>
        <taxon>Papilionoideae</taxon>
        <taxon>50 kb inversion clade</taxon>
        <taxon>NPAAA clade</taxon>
        <taxon>indigoferoid/millettioid clade</taxon>
        <taxon>Phaseoleae</taxon>
        <taxon>Vigna</taxon>
    </lineage>
</organism>
<dbReference type="EMBL" id="CP144699">
    <property type="protein sequence ID" value="WVZ21459.1"/>
    <property type="molecule type" value="Genomic_DNA"/>
</dbReference>
<reference evidence="1 2" key="1">
    <citation type="journal article" date="2023" name="Life. Sci Alliance">
        <title>Evolutionary insights into 3D genome organization and epigenetic landscape of Vigna mungo.</title>
        <authorList>
            <person name="Junaid A."/>
            <person name="Singh B."/>
            <person name="Bhatia S."/>
        </authorList>
    </citation>
    <scope>NUCLEOTIDE SEQUENCE [LARGE SCALE GENOMIC DNA]</scope>
    <source>
        <strain evidence="1">Urdbean</strain>
    </source>
</reference>
<accession>A0AAQ3S6T6</accession>
<keyword evidence="2" id="KW-1185">Reference proteome</keyword>
<evidence type="ECO:0000313" key="1">
    <source>
        <dbReference type="EMBL" id="WVZ21459.1"/>
    </source>
</evidence>
<proteinExistence type="predicted"/>
<gene>
    <name evidence="1" type="ORF">V8G54_008781</name>
</gene>
<dbReference type="AlphaFoldDB" id="A0AAQ3S6T6"/>
<dbReference type="Proteomes" id="UP001374535">
    <property type="component" value="Chromosome 2"/>
</dbReference>
<evidence type="ECO:0000313" key="2">
    <source>
        <dbReference type="Proteomes" id="UP001374535"/>
    </source>
</evidence>